<feature type="transmembrane region" description="Helical" evidence="1">
    <location>
        <begin position="397"/>
        <end position="419"/>
    </location>
</feature>
<feature type="transmembrane region" description="Helical" evidence="1">
    <location>
        <begin position="39"/>
        <end position="58"/>
    </location>
</feature>
<dbReference type="AlphaFoldDB" id="A0A2Z2NW51"/>
<organism evidence="3 4">
    <name type="scientific">Granulosicoccus antarcticus IMCC3135</name>
    <dbReference type="NCBI Taxonomy" id="1192854"/>
    <lineage>
        <taxon>Bacteria</taxon>
        <taxon>Pseudomonadati</taxon>
        <taxon>Pseudomonadota</taxon>
        <taxon>Gammaproteobacteria</taxon>
        <taxon>Chromatiales</taxon>
        <taxon>Granulosicoccaceae</taxon>
        <taxon>Granulosicoccus</taxon>
    </lineage>
</organism>
<protein>
    <recommendedName>
        <fullName evidence="2">Acyltransferase 3 domain-containing protein</fullName>
    </recommendedName>
</protein>
<feature type="transmembrane region" description="Helical" evidence="1">
    <location>
        <begin position="137"/>
        <end position="155"/>
    </location>
</feature>
<feature type="transmembrane region" description="Helical" evidence="1">
    <location>
        <begin position="195"/>
        <end position="215"/>
    </location>
</feature>
<feature type="transmembrane region" description="Helical" evidence="1">
    <location>
        <begin position="334"/>
        <end position="356"/>
    </location>
</feature>
<evidence type="ECO:0000259" key="2">
    <source>
        <dbReference type="Pfam" id="PF01757"/>
    </source>
</evidence>
<reference evidence="3 4" key="1">
    <citation type="submission" date="2016-12" db="EMBL/GenBank/DDBJ databases">
        <authorList>
            <person name="Song W.-J."/>
            <person name="Kurnit D.M."/>
        </authorList>
    </citation>
    <scope>NUCLEOTIDE SEQUENCE [LARGE SCALE GENOMIC DNA]</scope>
    <source>
        <strain evidence="3 4">IMCC3135</strain>
    </source>
</reference>
<dbReference type="Pfam" id="PF01757">
    <property type="entry name" value="Acyl_transf_3"/>
    <property type="match status" value="1"/>
</dbReference>
<dbReference type="GO" id="GO:0016747">
    <property type="term" value="F:acyltransferase activity, transferring groups other than amino-acyl groups"/>
    <property type="evidence" value="ECO:0007669"/>
    <property type="project" value="InterPro"/>
</dbReference>
<keyword evidence="4" id="KW-1185">Reference proteome</keyword>
<feature type="transmembrane region" description="Helical" evidence="1">
    <location>
        <begin position="227"/>
        <end position="248"/>
    </location>
</feature>
<dbReference type="RefSeq" id="WP_088916828.1">
    <property type="nucleotide sequence ID" value="NZ_CP018632.1"/>
</dbReference>
<keyword evidence="1" id="KW-0472">Membrane</keyword>
<feature type="transmembrane region" description="Helical" evidence="1">
    <location>
        <begin position="15"/>
        <end position="32"/>
    </location>
</feature>
<feature type="transmembrane region" description="Helical" evidence="1">
    <location>
        <begin position="167"/>
        <end position="189"/>
    </location>
</feature>
<feature type="transmembrane region" description="Helical" evidence="1">
    <location>
        <begin position="268"/>
        <end position="289"/>
    </location>
</feature>
<evidence type="ECO:0000313" key="4">
    <source>
        <dbReference type="Proteomes" id="UP000250079"/>
    </source>
</evidence>
<feature type="transmembrane region" description="Helical" evidence="1">
    <location>
        <begin position="301"/>
        <end position="322"/>
    </location>
</feature>
<dbReference type="EMBL" id="CP018632">
    <property type="protein sequence ID" value="ASJ71384.1"/>
    <property type="molecule type" value="Genomic_DNA"/>
</dbReference>
<name>A0A2Z2NW51_9GAMM</name>
<feature type="transmembrane region" description="Helical" evidence="1">
    <location>
        <begin position="64"/>
        <end position="84"/>
    </location>
</feature>
<evidence type="ECO:0000256" key="1">
    <source>
        <dbReference type="SAM" id="Phobius"/>
    </source>
</evidence>
<evidence type="ECO:0000313" key="3">
    <source>
        <dbReference type="EMBL" id="ASJ71384.1"/>
    </source>
</evidence>
<accession>A0A2Z2NW51</accession>
<feature type="transmembrane region" description="Helical" evidence="1">
    <location>
        <begin position="96"/>
        <end position="117"/>
    </location>
</feature>
<keyword evidence="1" id="KW-0812">Transmembrane</keyword>
<gene>
    <name evidence="3" type="ORF">IMCC3135_06385</name>
</gene>
<proteinExistence type="predicted"/>
<dbReference type="Proteomes" id="UP000250079">
    <property type="component" value="Chromosome"/>
</dbReference>
<dbReference type="InterPro" id="IPR002656">
    <property type="entry name" value="Acyl_transf_3_dom"/>
</dbReference>
<dbReference type="KEGG" id="gai:IMCC3135_06385"/>
<sequence>MSELVPQIQLDTRERIAMARMLCVLCMIFVHVPDGQSIAQVYSLTTGGFAIFLEGFLVEGPGRASAALLSVVSGYLAATTLLKPGSSVWSLYRRRFVSIILPMIFWACVTYVVYLVVSQSRPTFLEDAKTVLDKLNIIFFITEMPLGATMHLGFLRDLFVCVLLSPLLLLGIRRMAWFVLPMLGMLYVFEHNQSFVLILRPLVLFAFSIGIYLAVRGARLDALDRLWPVFVMLSIIATMIILLANSGVGDTAVQAFAKRGLEFDETVLYPFGRLFGSLAIWTLLPWFLGGKLQIWVKRFTPYLFAAFCSHYLMLTLLFYGGWSPLFGGRQSDSFIIWFLSAPLVSMAVAVMVVTVAQWVAPPLATLITGGRLKTAKAGASVDALGERRKQGVAVGGWLILASAYEAVSGFISSLVRGWFEASRRLLLGRAGREE</sequence>
<dbReference type="OrthoDB" id="6064642at2"/>
<keyword evidence="1" id="KW-1133">Transmembrane helix</keyword>
<feature type="domain" description="Acyltransferase 3" evidence="2">
    <location>
        <begin position="18"/>
        <end position="351"/>
    </location>
</feature>